<proteinExistence type="predicted"/>
<organism evidence="1 2">
    <name type="scientific">Halorubrum lacusprofundi (strain ATCC 49239 / DSM 5036 / JCM 8891 / ACAM 34)</name>
    <dbReference type="NCBI Taxonomy" id="416348"/>
    <lineage>
        <taxon>Archaea</taxon>
        <taxon>Methanobacteriati</taxon>
        <taxon>Methanobacteriota</taxon>
        <taxon>Stenosarchaea group</taxon>
        <taxon>Halobacteria</taxon>
        <taxon>Halobacteriales</taxon>
        <taxon>Haloferacaceae</taxon>
        <taxon>Halorubrum</taxon>
    </lineage>
</organism>
<sequence length="94" mass="10487">MVFITIFTREIYANGMERGHVTDDDEGKAVVDSHGEKIGMITEVKSGTAYVNADPGLADTIRSKLGWSDADQDDYPLEKDRIHTVTDDEVRLKD</sequence>
<evidence type="ECO:0000313" key="2">
    <source>
        <dbReference type="Proteomes" id="UP000000740"/>
    </source>
</evidence>
<gene>
    <name evidence="1" type="ordered locus">Hlac_1663</name>
</gene>
<name>B9LPG0_HALLT</name>
<reference evidence="1 2" key="1">
    <citation type="journal article" date="2016" name="Stand. Genomic Sci.">
        <title>Complete genome sequence of the Antarctic Halorubrum lacusprofundi type strain ACAM 34.</title>
        <authorList>
            <person name="Anderson I.J."/>
            <person name="DasSarma P."/>
            <person name="Lucas S."/>
            <person name="Copeland A."/>
            <person name="Lapidus A."/>
            <person name="Del Rio T.G."/>
            <person name="Tice H."/>
            <person name="Dalin E."/>
            <person name="Bruce D.C."/>
            <person name="Goodwin L."/>
            <person name="Pitluck S."/>
            <person name="Sims D."/>
            <person name="Brettin T.S."/>
            <person name="Detter J.C."/>
            <person name="Han C.S."/>
            <person name="Larimer F."/>
            <person name="Hauser L."/>
            <person name="Land M."/>
            <person name="Ivanova N."/>
            <person name="Richardson P."/>
            <person name="Cavicchioli R."/>
            <person name="DasSarma S."/>
            <person name="Woese C.R."/>
            <person name="Kyrpides N.C."/>
        </authorList>
    </citation>
    <scope>NUCLEOTIDE SEQUENCE [LARGE SCALE GENOMIC DNA]</scope>
    <source>
        <strain evidence="2">ATCC 49239 / DSM 5036 / JCM 8891 / ACAM 34</strain>
    </source>
</reference>
<evidence type="ECO:0000313" key="1">
    <source>
        <dbReference type="EMBL" id="ACM57248.1"/>
    </source>
</evidence>
<dbReference type="Proteomes" id="UP000000740">
    <property type="component" value="Chromosome 1"/>
</dbReference>
<dbReference type="eggNOG" id="arCOG08931">
    <property type="taxonomic scope" value="Archaea"/>
</dbReference>
<keyword evidence="2" id="KW-1185">Reference proteome</keyword>
<dbReference type="HOGENOM" id="CLU_172269_2_0_2"/>
<protein>
    <recommendedName>
        <fullName evidence="3">PRC-barrel domain-containing protein</fullName>
    </recommendedName>
</protein>
<accession>B9LPG0</accession>
<dbReference type="EMBL" id="CP001365">
    <property type="protein sequence ID" value="ACM57248.1"/>
    <property type="molecule type" value="Genomic_DNA"/>
</dbReference>
<dbReference type="KEGG" id="hla:Hlac_1663"/>
<evidence type="ECO:0008006" key="3">
    <source>
        <dbReference type="Google" id="ProtNLM"/>
    </source>
</evidence>
<dbReference type="AlphaFoldDB" id="B9LPG0"/>